<keyword evidence="4" id="KW-0238">DNA-binding</keyword>
<dbReference type="RefSeq" id="WP_242000244.1">
    <property type="nucleotide sequence ID" value="NZ_SHKR01000011.1"/>
</dbReference>
<dbReference type="NCBIfam" id="TIGR02983">
    <property type="entry name" value="SigE-fam_strep"/>
    <property type="match status" value="1"/>
</dbReference>
<dbReference type="EMBL" id="SHKR01000011">
    <property type="protein sequence ID" value="RZU19113.1"/>
    <property type="molecule type" value="Genomic_DNA"/>
</dbReference>
<dbReference type="Proteomes" id="UP000292027">
    <property type="component" value="Unassembled WGS sequence"/>
</dbReference>
<evidence type="ECO:0000313" key="8">
    <source>
        <dbReference type="EMBL" id="RZU19113.1"/>
    </source>
</evidence>
<feature type="domain" description="RNA polymerase sigma factor 70 region 4 type 2" evidence="7">
    <location>
        <begin position="98"/>
        <end position="150"/>
    </location>
</feature>
<keyword evidence="2" id="KW-0805">Transcription regulation</keyword>
<evidence type="ECO:0000259" key="7">
    <source>
        <dbReference type="Pfam" id="PF08281"/>
    </source>
</evidence>
<keyword evidence="5" id="KW-0804">Transcription</keyword>
<dbReference type="InterPro" id="IPR014284">
    <property type="entry name" value="RNA_pol_sigma-70_dom"/>
</dbReference>
<protein>
    <submittedName>
        <fullName evidence="8">RNA polymerase sigma-70 factor (Sigma-E family)</fullName>
    </submittedName>
</protein>
<dbReference type="GO" id="GO:0006352">
    <property type="term" value="P:DNA-templated transcription initiation"/>
    <property type="evidence" value="ECO:0007669"/>
    <property type="project" value="InterPro"/>
</dbReference>
<dbReference type="Pfam" id="PF08281">
    <property type="entry name" value="Sigma70_r4_2"/>
    <property type="match status" value="1"/>
</dbReference>
<dbReference type="InterPro" id="IPR039425">
    <property type="entry name" value="RNA_pol_sigma-70-like"/>
</dbReference>
<evidence type="ECO:0000256" key="5">
    <source>
        <dbReference type="ARBA" id="ARBA00023163"/>
    </source>
</evidence>
<evidence type="ECO:0000256" key="2">
    <source>
        <dbReference type="ARBA" id="ARBA00023015"/>
    </source>
</evidence>
<comment type="caution">
    <text evidence="8">The sequence shown here is derived from an EMBL/GenBank/DDBJ whole genome shotgun (WGS) entry which is preliminary data.</text>
</comment>
<comment type="similarity">
    <text evidence="1">Belongs to the sigma-70 factor family. ECF subfamily.</text>
</comment>
<gene>
    <name evidence="8" type="ORF">EV645_1320</name>
</gene>
<reference evidence="8 9" key="1">
    <citation type="journal article" date="2015" name="Stand. Genomic Sci.">
        <title>Genomic Encyclopedia of Bacterial and Archaeal Type Strains, Phase III: the genomes of soil and plant-associated and newly described type strains.</title>
        <authorList>
            <person name="Whitman W.B."/>
            <person name="Woyke T."/>
            <person name="Klenk H.P."/>
            <person name="Zhou Y."/>
            <person name="Lilburn T.G."/>
            <person name="Beck B.J."/>
            <person name="De Vos P."/>
            <person name="Vandamme P."/>
            <person name="Eisen J.A."/>
            <person name="Garrity G."/>
            <person name="Hugenholtz P."/>
            <person name="Kyrpides N.C."/>
        </authorList>
    </citation>
    <scope>NUCLEOTIDE SEQUENCE [LARGE SCALE GENOMIC DNA]</scope>
    <source>
        <strain evidence="8 9">VKM Ac-2540</strain>
    </source>
</reference>
<dbReference type="InterPro" id="IPR013324">
    <property type="entry name" value="RNA_pol_sigma_r3/r4-like"/>
</dbReference>
<keyword evidence="3" id="KW-0731">Sigma factor</keyword>
<accession>A0A4Q7X8N6</accession>
<dbReference type="CDD" id="cd06171">
    <property type="entry name" value="Sigma70_r4"/>
    <property type="match status" value="1"/>
</dbReference>
<proteinExistence type="inferred from homology"/>
<evidence type="ECO:0000313" key="9">
    <source>
        <dbReference type="Proteomes" id="UP000292027"/>
    </source>
</evidence>
<dbReference type="PANTHER" id="PTHR43133">
    <property type="entry name" value="RNA POLYMERASE ECF-TYPE SIGMA FACTO"/>
    <property type="match status" value="1"/>
</dbReference>
<dbReference type="GO" id="GO:0003677">
    <property type="term" value="F:DNA binding"/>
    <property type="evidence" value="ECO:0007669"/>
    <property type="project" value="UniProtKB-KW"/>
</dbReference>
<keyword evidence="9" id="KW-1185">Reference proteome</keyword>
<dbReference type="InterPro" id="IPR013249">
    <property type="entry name" value="RNA_pol_sigma70_r4_t2"/>
</dbReference>
<dbReference type="NCBIfam" id="TIGR02937">
    <property type="entry name" value="sigma70-ECF"/>
    <property type="match status" value="1"/>
</dbReference>
<dbReference type="SUPFAM" id="SSF88659">
    <property type="entry name" value="Sigma3 and sigma4 domains of RNA polymerase sigma factors"/>
    <property type="match status" value="1"/>
</dbReference>
<dbReference type="Gene3D" id="1.10.10.10">
    <property type="entry name" value="Winged helix-like DNA-binding domain superfamily/Winged helix DNA-binding domain"/>
    <property type="match status" value="1"/>
</dbReference>
<evidence type="ECO:0000259" key="6">
    <source>
        <dbReference type="Pfam" id="PF04542"/>
    </source>
</evidence>
<dbReference type="InterPro" id="IPR036388">
    <property type="entry name" value="WH-like_DNA-bd_sf"/>
</dbReference>
<evidence type="ECO:0000256" key="4">
    <source>
        <dbReference type="ARBA" id="ARBA00023125"/>
    </source>
</evidence>
<dbReference type="SUPFAM" id="SSF88946">
    <property type="entry name" value="Sigma2 domain of RNA polymerase sigma factors"/>
    <property type="match status" value="1"/>
</dbReference>
<dbReference type="InterPro" id="IPR007627">
    <property type="entry name" value="RNA_pol_sigma70_r2"/>
</dbReference>
<dbReference type="Pfam" id="PF04542">
    <property type="entry name" value="Sigma70_r2"/>
    <property type="match status" value="1"/>
</dbReference>
<dbReference type="InterPro" id="IPR014325">
    <property type="entry name" value="RNA_pol_sigma-E_actinobac"/>
</dbReference>
<sequence length="164" mass="18648">MEFEEYVSARGQELVRLGFTVSGDYQRAEDLAQIALMQAFRSWRKVRNADDPHHYVRRILVNEFLSMTRRRSYSEAPTAELDPQGAVPDHATDIANSDDLWRALATLSARERVVLVLRYYQDLDDQTIADVLGIKPSSVRATASRALASLRESKLRLSNKAKSH</sequence>
<evidence type="ECO:0000256" key="3">
    <source>
        <dbReference type="ARBA" id="ARBA00023082"/>
    </source>
</evidence>
<name>A0A4Q7X8N6_9ACTN</name>
<evidence type="ECO:0000256" key="1">
    <source>
        <dbReference type="ARBA" id="ARBA00010641"/>
    </source>
</evidence>
<feature type="domain" description="RNA polymerase sigma-70 region 2" evidence="6">
    <location>
        <begin position="11"/>
        <end position="72"/>
    </location>
</feature>
<organism evidence="8 9">
    <name type="scientific">Kribbella rubisoli</name>
    <dbReference type="NCBI Taxonomy" id="3075929"/>
    <lineage>
        <taxon>Bacteria</taxon>
        <taxon>Bacillati</taxon>
        <taxon>Actinomycetota</taxon>
        <taxon>Actinomycetes</taxon>
        <taxon>Propionibacteriales</taxon>
        <taxon>Kribbellaceae</taxon>
        <taxon>Kribbella</taxon>
    </lineage>
</organism>
<dbReference type="PANTHER" id="PTHR43133:SF50">
    <property type="entry name" value="ECF RNA POLYMERASE SIGMA FACTOR SIGM"/>
    <property type="match status" value="1"/>
</dbReference>
<dbReference type="GO" id="GO:0016987">
    <property type="term" value="F:sigma factor activity"/>
    <property type="evidence" value="ECO:0007669"/>
    <property type="project" value="UniProtKB-KW"/>
</dbReference>
<dbReference type="Gene3D" id="1.10.1740.10">
    <property type="match status" value="1"/>
</dbReference>
<dbReference type="InterPro" id="IPR013325">
    <property type="entry name" value="RNA_pol_sigma_r2"/>
</dbReference>
<dbReference type="AlphaFoldDB" id="A0A4Q7X8N6"/>